<dbReference type="EMBL" id="VISQ01000001">
    <property type="protein sequence ID" value="TVZ67862.1"/>
    <property type="molecule type" value="Genomic_DNA"/>
</dbReference>
<organism evidence="1">
    <name type="scientific">Serratia fonticola</name>
    <dbReference type="NCBI Taxonomy" id="47917"/>
    <lineage>
        <taxon>Bacteria</taxon>
        <taxon>Pseudomonadati</taxon>
        <taxon>Pseudomonadota</taxon>
        <taxon>Gammaproteobacteria</taxon>
        <taxon>Enterobacterales</taxon>
        <taxon>Yersiniaceae</taxon>
        <taxon>Serratia</taxon>
    </lineage>
</organism>
<comment type="caution">
    <text evidence="1">The sequence shown here is derived from an EMBL/GenBank/DDBJ whole genome shotgun (WGS) entry which is preliminary data.</text>
</comment>
<reference evidence="1" key="1">
    <citation type="submission" date="2019-06" db="EMBL/GenBank/DDBJ databases">
        <authorList>
            <person name="Deangelis K."/>
            <person name="Huntemann M."/>
            <person name="Clum A."/>
            <person name="Pillay M."/>
            <person name="Palaniappan K."/>
            <person name="Varghese N."/>
            <person name="Mikhailova N."/>
            <person name="Stamatis D."/>
            <person name="Reddy T."/>
            <person name="Daum C."/>
            <person name="Shapiro N."/>
            <person name="Ivanova N."/>
            <person name="Kyrpides N."/>
            <person name="Woyke T."/>
        </authorList>
    </citation>
    <scope>NUCLEOTIDE SEQUENCE [LARGE SCALE GENOMIC DNA]</scope>
    <source>
        <strain evidence="1">128R</strain>
    </source>
</reference>
<dbReference type="AlphaFoldDB" id="A0A542D5N3"/>
<sequence length="194" mass="22312">MLAMQYRFVLPADYDMEIIRKRIADFGHLMDNYPQLLFKAYLYALKNERETENLYAPFYLWNSSQGMSDFLTGKGFHGVSQAFGWPQVRHWLPWRVDIEQSALGTARFATLAYQTIAPHSDLAQLQSQLHADPRALASIVAFDPASWQRVNFHLWREPPDTLDEQTQCYLVGHISAPLDDTPAQRVFCGKDSSL</sequence>
<protein>
    <submittedName>
        <fullName evidence="1">Uncharacterized protein DUF4865</fullName>
    </submittedName>
</protein>
<proteinExistence type="predicted"/>
<dbReference type="OrthoDB" id="2065010at2"/>
<dbReference type="InterPro" id="IPR032349">
    <property type="entry name" value="DUF4865"/>
</dbReference>
<name>A0A542D5N3_SERFO</name>
<accession>A0A542D5N3</accession>
<gene>
    <name evidence="1" type="ORF">FHU10_0261</name>
</gene>
<dbReference type="Pfam" id="PF16157">
    <property type="entry name" value="DUF4865"/>
    <property type="match status" value="1"/>
</dbReference>
<evidence type="ECO:0000313" key="1">
    <source>
        <dbReference type="EMBL" id="TVZ67862.1"/>
    </source>
</evidence>
<reference evidence="1" key="2">
    <citation type="submission" date="2019-08" db="EMBL/GenBank/DDBJ databases">
        <title>Investigation of anaerobic lignin degradation for improved lignocellulosic biofuels.</title>
        <authorList>
            <person name="Deangelis K.PhD."/>
        </authorList>
    </citation>
    <scope>NUCLEOTIDE SEQUENCE [LARGE SCALE GENOMIC DNA]</scope>
    <source>
        <strain evidence="1">128R</strain>
    </source>
</reference>